<feature type="domain" description="Aldehyde dehydrogenase" evidence="4">
    <location>
        <begin position="26"/>
        <end position="479"/>
    </location>
</feature>
<dbReference type="STRING" id="1220924.W2RQG4"/>
<keyword evidence="1 3" id="KW-0560">Oxidoreductase</keyword>
<dbReference type="GeneID" id="19974900"/>
<dbReference type="AlphaFoldDB" id="W2RQG4"/>
<name>W2RQG4_CYPE1</name>
<dbReference type="CDD" id="cd07105">
    <property type="entry name" value="ALDH_SaliADH"/>
    <property type="match status" value="1"/>
</dbReference>
<dbReference type="InterPro" id="IPR015590">
    <property type="entry name" value="Aldehyde_DH_dom"/>
</dbReference>
<dbReference type="eggNOG" id="KOG2450">
    <property type="taxonomic scope" value="Eukaryota"/>
</dbReference>
<evidence type="ECO:0000256" key="1">
    <source>
        <dbReference type="ARBA" id="ARBA00023002"/>
    </source>
</evidence>
<dbReference type="InterPro" id="IPR016163">
    <property type="entry name" value="Ald_DH_C"/>
</dbReference>
<dbReference type="InParanoid" id="W2RQG4"/>
<dbReference type="SUPFAM" id="SSF53720">
    <property type="entry name" value="ALDH-like"/>
    <property type="match status" value="1"/>
</dbReference>
<dbReference type="GO" id="GO:0004777">
    <property type="term" value="F:succinate-semialdehyde dehydrogenase (NAD+) activity"/>
    <property type="evidence" value="ECO:0007669"/>
    <property type="project" value="TreeGrafter"/>
</dbReference>
<dbReference type="GO" id="GO:0009450">
    <property type="term" value="P:gamma-aminobutyric acid catabolic process"/>
    <property type="evidence" value="ECO:0007669"/>
    <property type="project" value="TreeGrafter"/>
</dbReference>
<dbReference type="EMBL" id="KB822723">
    <property type="protein sequence ID" value="ETN37938.1"/>
    <property type="molecule type" value="Genomic_DNA"/>
</dbReference>
<dbReference type="Pfam" id="PF00171">
    <property type="entry name" value="Aldedh"/>
    <property type="match status" value="1"/>
</dbReference>
<evidence type="ECO:0000256" key="2">
    <source>
        <dbReference type="PROSITE-ProRule" id="PRU10007"/>
    </source>
</evidence>
<dbReference type="Gene3D" id="3.40.309.10">
    <property type="entry name" value="Aldehyde Dehydrogenase, Chain A, domain 2"/>
    <property type="match status" value="1"/>
</dbReference>
<dbReference type="InterPro" id="IPR016162">
    <property type="entry name" value="Ald_DH_N"/>
</dbReference>
<comment type="similarity">
    <text evidence="3">Belongs to the aldehyde dehydrogenase family.</text>
</comment>
<dbReference type="OrthoDB" id="310895at2759"/>
<evidence type="ECO:0000313" key="6">
    <source>
        <dbReference type="Proteomes" id="UP000030752"/>
    </source>
</evidence>
<dbReference type="Gene3D" id="3.40.605.10">
    <property type="entry name" value="Aldehyde Dehydrogenase, Chain A, domain 1"/>
    <property type="match status" value="1"/>
</dbReference>
<dbReference type="VEuPathDB" id="FungiDB:HMPREF1541_07561"/>
<evidence type="ECO:0000259" key="4">
    <source>
        <dbReference type="Pfam" id="PF00171"/>
    </source>
</evidence>
<proteinExistence type="inferred from homology"/>
<sequence>MASKSKFDASSTIPLWLDGKEITTSVTFDVISPLDQQKLYKCSSASEEDAQAAVASAQKAFPEWSRTKPTVRRDIFLKAAEEFAKRRDEFWQYSHSETGAAESMFAFEFGLASNACKDIAGLIGAVQGTVPTVIDEGKSAIQIREPYGVCLGIAPWNAPNVLGLRACLQPLAMGNTVILKGSESSPATYWAIVSVLNSAGLPPGALNTIVHRPEDASKITTALVTHPAVKKINFTGSTNVGSIIASLAGKYLKPTVMELGGKAPAIVCEDADIQNAALQCALGAFLHAGQICMATERIIVHQNIVDKFKPALKATMDHLFSDQGMGVPQLVAMVGVEKNRKLLSDAVSKGAGVVYGNPDAQEESKTTMKPVILESIKENMDIYHTESFGPTVALYTVGSDEEAIKLANDTDYGLASAVFTEDLRRGLKIAKQIETGAVHINSMSIHDESALSHGGAKKSGFGRFNGTLGLEEWARTKVITWKD</sequence>
<evidence type="ECO:0000256" key="3">
    <source>
        <dbReference type="RuleBase" id="RU003345"/>
    </source>
</evidence>
<feature type="active site" evidence="2">
    <location>
        <position position="258"/>
    </location>
</feature>
<reference evidence="5 6" key="1">
    <citation type="submission" date="2013-03" db="EMBL/GenBank/DDBJ databases">
        <title>The Genome Sequence of Phialophora europaea CBS 101466.</title>
        <authorList>
            <consortium name="The Broad Institute Genomics Platform"/>
            <person name="Cuomo C."/>
            <person name="de Hoog S."/>
            <person name="Gorbushina A."/>
            <person name="Walker B."/>
            <person name="Young S.K."/>
            <person name="Zeng Q."/>
            <person name="Gargeya S."/>
            <person name="Fitzgerald M."/>
            <person name="Haas B."/>
            <person name="Abouelleil A."/>
            <person name="Allen A.W."/>
            <person name="Alvarado L."/>
            <person name="Arachchi H.M."/>
            <person name="Berlin A.M."/>
            <person name="Chapman S.B."/>
            <person name="Gainer-Dewar J."/>
            <person name="Goldberg J."/>
            <person name="Griggs A."/>
            <person name="Gujja S."/>
            <person name="Hansen M."/>
            <person name="Howarth C."/>
            <person name="Imamovic A."/>
            <person name="Ireland A."/>
            <person name="Larimer J."/>
            <person name="McCowan C."/>
            <person name="Murphy C."/>
            <person name="Pearson M."/>
            <person name="Poon T.W."/>
            <person name="Priest M."/>
            <person name="Roberts A."/>
            <person name="Saif S."/>
            <person name="Shea T."/>
            <person name="Sisk P."/>
            <person name="Sykes S."/>
            <person name="Wortman J."/>
            <person name="Nusbaum C."/>
            <person name="Birren B."/>
        </authorList>
    </citation>
    <scope>NUCLEOTIDE SEQUENCE [LARGE SCALE GENOMIC DNA]</scope>
    <source>
        <strain evidence="5 6">CBS 101466</strain>
    </source>
</reference>
<dbReference type="HOGENOM" id="CLU_005391_1_0_1"/>
<gene>
    <name evidence="5" type="ORF">HMPREF1541_07561</name>
</gene>
<protein>
    <recommendedName>
        <fullName evidence="4">Aldehyde dehydrogenase domain-containing protein</fullName>
    </recommendedName>
</protein>
<dbReference type="InterPro" id="IPR016160">
    <property type="entry name" value="Ald_DH_CS_CYS"/>
</dbReference>
<keyword evidence="6" id="KW-1185">Reference proteome</keyword>
<accession>W2RQG4</accession>
<dbReference type="PROSITE" id="PS00070">
    <property type="entry name" value="ALDEHYDE_DEHYDR_CYS"/>
    <property type="match status" value="1"/>
</dbReference>
<dbReference type="InterPro" id="IPR050740">
    <property type="entry name" value="Aldehyde_DH_Superfamily"/>
</dbReference>
<dbReference type="RefSeq" id="XP_008720107.1">
    <property type="nucleotide sequence ID" value="XM_008721885.1"/>
</dbReference>
<dbReference type="InterPro" id="IPR029510">
    <property type="entry name" value="Ald_DH_CS_GLU"/>
</dbReference>
<evidence type="ECO:0000313" key="5">
    <source>
        <dbReference type="EMBL" id="ETN37938.1"/>
    </source>
</evidence>
<organism evidence="5 6">
    <name type="scientific">Cyphellophora europaea (strain CBS 101466)</name>
    <name type="common">Phialophora europaea</name>
    <dbReference type="NCBI Taxonomy" id="1220924"/>
    <lineage>
        <taxon>Eukaryota</taxon>
        <taxon>Fungi</taxon>
        <taxon>Dikarya</taxon>
        <taxon>Ascomycota</taxon>
        <taxon>Pezizomycotina</taxon>
        <taxon>Eurotiomycetes</taxon>
        <taxon>Chaetothyriomycetidae</taxon>
        <taxon>Chaetothyriales</taxon>
        <taxon>Cyphellophoraceae</taxon>
        <taxon>Cyphellophora</taxon>
    </lineage>
</organism>
<dbReference type="PANTHER" id="PTHR43353:SF6">
    <property type="entry name" value="CYTOPLASMIC ALDEHYDE DEHYDROGENASE (EUROFUNG)"/>
    <property type="match status" value="1"/>
</dbReference>
<dbReference type="Proteomes" id="UP000030752">
    <property type="component" value="Unassembled WGS sequence"/>
</dbReference>
<dbReference type="PROSITE" id="PS00687">
    <property type="entry name" value="ALDEHYDE_DEHYDR_GLU"/>
    <property type="match status" value="1"/>
</dbReference>
<dbReference type="FunFam" id="3.40.309.10:FF:000010">
    <property type="entry name" value="Gamma-aminobutyraldehyde dehydrogenase"/>
    <property type="match status" value="1"/>
</dbReference>
<dbReference type="InterPro" id="IPR016161">
    <property type="entry name" value="Ald_DH/histidinol_DH"/>
</dbReference>
<dbReference type="PANTHER" id="PTHR43353">
    <property type="entry name" value="SUCCINATE-SEMIALDEHYDE DEHYDROGENASE, MITOCHONDRIAL"/>
    <property type="match status" value="1"/>
</dbReference>